<dbReference type="FunFam" id="1.25.10.10:FF:000593">
    <property type="entry name" value="U-box domain-containing protein 4"/>
    <property type="match status" value="1"/>
</dbReference>
<accession>A0A445GF95</accession>
<dbReference type="AlphaFoldDB" id="A0A445GF95"/>
<feature type="repeat" description="ARM" evidence="3">
    <location>
        <begin position="122"/>
        <end position="166"/>
    </location>
</feature>
<dbReference type="FunFam" id="1.25.10.10:FF:000952">
    <property type="entry name" value="U-box domain-containing protein 4"/>
    <property type="match status" value="1"/>
</dbReference>
<reference evidence="4 5" key="1">
    <citation type="submission" date="2018-09" db="EMBL/GenBank/DDBJ databases">
        <title>A high-quality reference genome of wild soybean provides a powerful tool to mine soybean genomes.</title>
        <authorList>
            <person name="Xie M."/>
            <person name="Chung C.Y.L."/>
            <person name="Li M.-W."/>
            <person name="Wong F.-L."/>
            <person name="Chan T.-F."/>
            <person name="Lam H.-M."/>
        </authorList>
    </citation>
    <scope>NUCLEOTIDE SEQUENCE [LARGE SCALE GENOMIC DNA]</scope>
    <source>
        <strain evidence="5">cv. W05</strain>
        <tissue evidence="4">Hypocotyl of etiolated seedlings</tissue>
    </source>
</reference>
<organism evidence="4 5">
    <name type="scientific">Glycine soja</name>
    <name type="common">Wild soybean</name>
    <dbReference type="NCBI Taxonomy" id="3848"/>
    <lineage>
        <taxon>Eukaryota</taxon>
        <taxon>Viridiplantae</taxon>
        <taxon>Streptophyta</taxon>
        <taxon>Embryophyta</taxon>
        <taxon>Tracheophyta</taxon>
        <taxon>Spermatophyta</taxon>
        <taxon>Magnoliopsida</taxon>
        <taxon>eudicotyledons</taxon>
        <taxon>Gunneridae</taxon>
        <taxon>Pentapetalae</taxon>
        <taxon>rosids</taxon>
        <taxon>fabids</taxon>
        <taxon>Fabales</taxon>
        <taxon>Fabaceae</taxon>
        <taxon>Papilionoideae</taxon>
        <taxon>50 kb inversion clade</taxon>
        <taxon>NPAAA clade</taxon>
        <taxon>indigoferoid/millettioid clade</taxon>
        <taxon>Phaseoleae</taxon>
        <taxon>Glycine</taxon>
        <taxon>Glycine subgen. Soja</taxon>
    </lineage>
</organism>
<dbReference type="Gramene" id="XM_028351138.1">
    <property type="protein sequence ID" value="XP_028206939.1"/>
    <property type="gene ID" value="LOC114390410"/>
</dbReference>
<dbReference type="InterPro" id="IPR011989">
    <property type="entry name" value="ARM-like"/>
</dbReference>
<dbReference type="Gene3D" id="1.25.10.10">
    <property type="entry name" value="Leucine-rich Repeat Variant"/>
    <property type="match status" value="2"/>
</dbReference>
<dbReference type="PROSITE" id="PS50176">
    <property type="entry name" value="ARM_REPEAT"/>
    <property type="match status" value="2"/>
</dbReference>
<dbReference type="SMART" id="SM00185">
    <property type="entry name" value="ARM"/>
    <property type="match status" value="5"/>
</dbReference>
<dbReference type="SMR" id="A0A445GF95"/>
<name>A0A445GF95_GLYSO</name>
<comment type="caution">
    <text evidence="4">The sequence shown here is derived from an EMBL/GenBank/DDBJ whole genome shotgun (WGS) entry which is preliminary data.</text>
</comment>
<dbReference type="Pfam" id="PF00514">
    <property type="entry name" value="Arm"/>
    <property type="match status" value="2"/>
</dbReference>
<evidence type="ECO:0000313" key="4">
    <source>
        <dbReference type="EMBL" id="RZB59946.1"/>
    </source>
</evidence>
<keyword evidence="2" id="KW-0833">Ubl conjugation pathway</keyword>
<dbReference type="SUPFAM" id="SSF48371">
    <property type="entry name" value="ARM repeat"/>
    <property type="match status" value="1"/>
</dbReference>
<keyword evidence="5" id="KW-1185">Reference proteome</keyword>
<evidence type="ECO:0000256" key="1">
    <source>
        <dbReference type="ARBA" id="ARBA00022737"/>
    </source>
</evidence>
<evidence type="ECO:0000256" key="2">
    <source>
        <dbReference type="ARBA" id="ARBA00022786"/>
    </source>
</evidence>
<dbReference type="InterPro" id="IPR016024">
    <property type="entry name" value="ARM-type_fold"/>
</dbReference>
<evidence type="ECO:0000313" key="5">
    <source>
        <dbReference type="Proteomes" id="UP000289340"/>
    </source>
</evidence>
<dbReference type="PANTHER" id="PTHR23315">
    <property type="entry name" value="U BOX DOMAIN-CONTAINING"/>
    <property type="match status" value="1"/>
</dbReference>
<dbReference type="Proteomes" id="UP000289340">
    <property type="component" value="Chromosome 16"/>
</dbReference>
<protein>
    <submittedName>
        <fullName evidence="4">U-box domain-containing protein 4</fullName>
    </submittedName>
</protein>
<gene>
    <name evidence="4" type="ORF">D0Y65_042936</name>
</gene>
<keyword evidence="1" id="KW-0677">Repeat</keyword>
<feature type="repeat" description="ARM" evidence="3">
    <location>
        <begin position="166"/>
        <end position="195"/>
    </location>
</feature>
<evidence type="ECO:0000256" key="3">
    <source>
        <dbReference type="PROSITE-ProRule" id="PRU00259"/>
    </source>
</evidence>
<dbReference type="InterPro" id="IPR000225">
    <property type="entry name" value="Armadillo"/>
</dbReference>
<sequence>MEKEVVESLWNGNTEMQIQAAVELRKLSRKQRHNLVESGVMVPLISMLHYENYEAIEAALCALLSLAFGSERNKSRIIKSGALPVLLSLFHCQSQTVAELTIATLLTISSCNSNKVAIASSGAIQLLAQFLNSTSSSTQFQLDTLATLHNLSTCQEIITPFVVSSGVIISLLELIHTSEKSSTLVEKAIGLLEHIVTSSKSALCEAASIGGAVRTLVETIEDGSLQSKEHAVGTLLLFCQSSREKFRGMILREGVMPGLLQLSVDGTWRAKNLAKKLLLLLRDCSNYSSTSNKQINYEVVERIMEEIDDAEGEELAETTLRLVEEMIAKLST</sequence>
<proteinExistence type="predicted"/>
<dbReference type="EMBL" id="QZWG01000016">
    <property type="protein sequence ID" value="RZB59946.1"/>
    <property type="molecule type" value="Genomic_DNA"/>
</dbReference>
<dbReference type="PANTHER" id="PTHR23315:SF120">
    <property type="entry name" value="ARM REPEAT SUPERFAMILY PROTEIN"/>
    <property type="match status" value="1"/>
</dbReference>